<evidence type="ECO:0000313" key="4">
    <source>
        <dbReference type="EMBL" id="KAL2796177.1"/>
    </source>
</evidence>
<feature type="chain" id="PRO_5045754949" evidence="3">
    <location>
        <begin position="19"/>
        <end position="234"/>
    </location>
</feature>
<evidence type="ECO:0000256" key="1">
    <source>
        <dbReference type="SAM" id="MobiDB-lite"/>
    </source>
</evidence>
<name>A0ABR4GAZ6_9EURO</name>
<feature type="compositionally biased region" description="Pro residues" evidence="1">
    <location>
        <begin position="168"/>
        <end position="178"/>
    </location>
</feature>
<proteinExistence type="predicted"/>
<comment type="caution">
    <text evidence="4">The sequence shown here is derived from an EMBL/GenBank/DDBJ whole genome shotgun (WGS) entry which is preliminary data.</text>
</comment>
<dbReference type="EMBL" id="JBFTWV010000028">
    <property type="protein sequence ID" value="KAL2796177.1"/>
    <property type="molecule type" value="Genomic_DNA"/>
</dbReference>
<reference evidence="4 5" key="1">
    <citation type="submission" date="2024-07" db="EMBL/GenBank/DDBJ databases">
        <title>Section-level genome sequencing and comparative genomics of Aspergillus sections Usti and Cavernicolus.</title>
        <authorList>
            <consortium name="Lawrence Berkeley National Laboratory"/>
            <person name="Nybo J.L."/>
            <person name="Vesth T.C."/>
            <person name="Theobald S."/>
            <person name="Frisvad J.C."/>
            <person name="Larsen T.O."/>
            <person name="Kjaerboelling I."/>
            <person name="Rothschild-Mancinelli K."/>
            <person name="Lyhne E.K."/>
            <person name="Kogle M.E."/>
            <person name="Barry K."/>
            <person name="Clum A."/>
            <person name="Na H."/>
            <person name="Ledsgaard L."/>
            <person name="Lin J."/>
            <person name="Lipzen A."/>
            <person name="Kuo A."/>
            <person name="Riley R."/>
            <person name="Mondo S."/>
            <person name="Labutti K."/>
            <person name="Haridas S."/>
            <person name="Pangalinan J."/>
            <person name="Salamov A.A."/>
            <person name="Simmons B.A."/>
            <person name="Magnuson J.K."/>
            <person name="Chen J."/>
            <person name="Drula E."/>
            <person name="Henrissat B."/>
            <person name="Wiebenga A."/>
            <person name="Lubbers R.J."/>
            <person name="Gomes A.C."/>
            <person name="Makela M.R."/>
            <person name="Stajich J."/>
            <person name="Grigoriev I.V."/>
            <person name="Mortensen U.H."/>
            <person name="De Vries R.P."/>
            <person name="Baker S.E."/>
            <person name="Andersen M.R."/>
        </authorList>
    </citation>
    <scope>NUCLEOTIDE SEQUENCE [LARGE SCALE GENOMIC DNA]</scope>
    <source>
        <strain evidence="4 5">CBS 209.92</strain>
    </source>
</reference>
<protein>
    <submittedName>
        <fullName evidence="4">Uncharacterized protein</fullName>
    </submittedName>
</protein>
<keyword evidence="2" id="KW-0812">Transmembrane</keyword>
<keyword evidence="2" id="KW-1133">Transmembrane helix</keyword>
<feature type="region of interest" description="Disordered" evidence="1">
    <location>
        <begin position="37"/>
        <end position="56"/>
    </location>
</feature>
<evidence type="ECO:0000313" key="5">
    <source>
        <dbReference type="Proteomes" id="UP001610563"/>
    </source>
</evidence>
<keyword evidence="2" id="KW-0472">Membrane</keyword>
<keyword evidence="5" id="KW-1185">Reference proteome</keyword>
<feature type="transmembrane region" description="Helical" evidence="2">
    <location>
        <begin position="105"/>
        <end position="124"/>
    </location>
</feature>
<organism evidence="4 5">
    <name type="scientific">Aspergillus keveii</name>
    <dbReference type="NCBI Taxonomy" id="714993"/>
    <lineage>
        <taxon>Eukaryota</taxon>
        <taxon>Fungi</taxon>
        <taxon>Dikarya</taxon>
        <taxon>Ascomycota</taxon>
        <taxon>Pezizomycotina</taxon>
        <taxon>Eurotiomycetes</taxon>
        <taxon>Eurotiomycetidae</taxon>
        <taxon>Eurotiales</taxon>
        <taxon>Aspergillaceae</taxon>
        <taxon>Aspergillus</taxon>
        <taxon>Aspergillus subgen. Nidulantes</taxon>
    </lineage>
</organism>
<dbReference type="Proteomes" id="UP001610563">
    <property type="component" value="Unassembled WGS sequence"/>
</dbReference>
<evidence type="ECO:0000256" key="2">
    <source>
        <dbReference type="SAM" id="Phobius"/>
    </source>
</evidence>
<accession>A0ABR4GAZ6</accession>
<feature type="signal peptide" evidence="3">
    <location>
        <begin position="1"/>
        <end position="18"/>
    </location>
</feature>
<feature type="region of interest" description="Disordered" evidence="1">
    <location>
        <begin position="158"/>
        <end position="178"/>
    </location>
</feature>
<evidence type="ECO:0000256" key="3">
    <source>
        <dbReference type="SAM" id="SignalP"/>
    </source>
</evidence>
<gene>
    <name evidence="4" type="ORF">BJX66DRAFT_336194</name>
</gene>
<keyword evidence="3" id="KW-0732">Signal</keyword>
<sequence length="234" mass="25109">MVRLSLLTLTSSLALVLALPQPQNACTTVCRPVKPECPEGQDAGGSEVRPTNSKYVGPTEQITGYTRAAGAAVSLLHPEQTFAQQFAGPRSLNVRKARKLAASRAAGVAVSLLKLMSVLLFAFLRNRNVLLARLRPGLRVVGDVVSQLPRSLLKTMKSAHSSVAPRNPSVPPARPQPAPRAAGVAANLWRATFVSLSAFPKSRNVLKARRQLAQRAAGDVARLSREKLVTRMQV</sequence>